<feature type="domain" description="HPt" evidence="2">
    <location>
        <begin position="56"/>
        <end position="128"/>
    </location>
</feature>
<keyword evidence="4" id="KW-1185">Reference proteome</keyword>
<protein>
    <submittedName>
        <fullName evidence="3">Hpt domain-containing protein</fullName>
    </submittedName>
</protein>
<comment type="caution">
    <text evidence="3">The sequence shown here is derived from an EMBL/GenBank/DDBJ whole genome shotgun (WGS) entry which is preliminary data.</text>
</comment>
<dbReference type="SUPFAM" id="SSF47226">
    <property type="entry name" value="Histidine-containing phosphotransfer domain, HPT domain"/>
    <property type="match status" value="1"/>
</dbReference>
<dbReference type="GO" id="GO:0004672">
    <property type="term" value="F:protein kinase activity"/>
    <property type="evidence" value="ECO:0007669"/>
    <property type="project" value="UniProtKB-ARBA"/>
</dbReference>
<dbReference type="EMBL" id="QGGW01000004">
    <property type="protein sequence ID" value="PWK60365.1"/>
    <property type="molecule type" value="Genomic_DNA"/>
</dbReference>
<feature type="non-terminal residue" evidence="3">
    <location>
        <position position="1"/>
    </location>
</feature>
<gene>
    <name evidence="3" type="ORF">C7455_1041</name>
</gene>
<name>A0A316GIC6_9RHOB</name>
<evidence type="ECO:0000313" key="3">
    <source>
        <dbReference type="EMBL" id="PWK60365.1"/>
    </source>
</evidence>
<keyword evidence="1" id="KW-0902">Two-component regulatory system</keyword>
<evidence type="ECO:0000313" key="4">
    <source>
        <dbReference type="Proteomes" id="UP000245708"/>
    </source>
</evidence>
<dbReference type="Pfam" id="PF01627">
    <property type="entry name" value="Hpt"/>
    <property type="match status" value="1"/>
</dbReference>
<dbReference type="InterPro" id="IPR036641">
    <property type="entry name" value="HPT_dom_sf"/>
</dbReference>
<accession>A0A316GIC6</accession>
<dbReference type="Gene3D" id="1.20.120.160">
    <property type="entry name" value="HPT domain"/>
    <property type="match status" value="1"/>
</dbReference>
<dbReference type="InterPro" id="IPR008207">
    <property type="entry name" value="Sig_transdc_His_kin_Hpt_dom"/>
</dbReference>
<evidence type="ECO:0000259" key="2">
    <source>
        <dbReference type="Pfam" id="PF01627"/>
    </source>
</evidence>
<proteinExistence type="predicted"/>
<evidence type="ECO:0000256" key="1">
    <source>
        <dbReference type="ARBA" id="ARBA00023012"/>
    </source>
</evidence>
<reference evidence="3 4" key="1">
    <citation type="submission" date="2018-05" db="EMBL/GenBank/DDBJ databases">
        <title>Genomic Encyclopedia of Type Strains, Phase IV (KMG-IV): sequencing the most valuable type-strain genomes for metagenomic binning, comparative biology and taxonomic classification.</title>
        <authorList>
            <person name="Goeker M."/>
        </authorList>
    </citation>
    <scope>NUCLEOTIDE SEQUENCE [LARGE SCALE GENOMIC DNA]</scope>
    <source>
        <strain evidence="3 4">DSM 16097</strain>
    </source>
</reference>
<dbReference type="AlphaFoldDB" id="A0A316GIC6"/>
<dbReference type="Proteomes" id="UP000245708">
    <property type="component" value="Unassembled WGS sequence"/>
</dbReference>
<organism evidence="3 4">
    <name type="scientific">Roseicyclus mahoneyensis</name>
    <dbReference type="NCBI Taxonomy" id="164332"/>
    <lineage>
        <taxon>Bacteria</taxon>
        <taxon>Pseudomonadati</taxon>
        <taxon>Pseudomonadota</taxon>
        <taxon>Alphaproteobacteria</taxon>
        <taxon>Rhodobacterales</taxon>
        <taxon>Roseobacteraceae</taxon>
        <taxon>Roseicyclus</taxon>
    </lineage>
</organism>
<dbReference type="RefSeq" id="WP_170119041.1">
    <property type="nucleotide sequence ID" value="NZ_QGGW01000004.1"/>
</dbReference>
<sequence>TRDPVMAACAASRIAQQAAITFYGASFPTCYGFDFAGLSDLVGADTAARLVHGTIADADEALDRARDGHAGLAEIGHAAHRAFGSASMVGWQDLAAVLREIEQAAITGEAHAIPELAEDLAAMIDLARGDAATLDVRRAAAS</sequence>
<dbReference type="GO" id="GO:0000160">
    <property type="term" value="P:phosphorelay signal transduction system"/>
    <property type="evidence" value="ECO:0007669"/>
    <property type="project" value="UniProtKB-KW"/>
</dbReference>